<evidence type="ECO:0000259" key="1">
    <source>
        <dbReference type="Pfam" id="PF03372"/>
    </source>
</evidence>
<accession>A0A7W7CQ84</accession>
<dbReference type="Proteomes" id="UP000542742">
    <property type="component" value="Unassembled WGS sequence"/>
</dbReference>
<gene>
    <name evidence="2" type="ORF">BKA14_002865</name>
</gene>
<dbReference type="Pfam" id="PF03372">
    <property type="entry name" value="Exo_endo_phos"/>
    <property type="match status" value="1"/>
</dbReference>
<dbReference type="PANTHER" id="PTHR14859:SF1">
    <property type="entry name" value="PGAP2-INTERACTING PROTEIN"/>
    <property type="match status" value="1"/>
</dbReference>
<keyword evidence="2" id="KW-0255">Endonuclease</keyword>
<comment type="caution">
    <text evidence="2">The sequence shown here is derived from an EMBL/GenBank/DDBJ whole genome shotgun (WGS) entry which is preliminary data.</text>
</comment>
<dbReference type="GO" id="GO:0006506">
    <property type="term" value="P:GPI anchor biosynthetic process"/>
    <property type="evidence" value="ECO:0007669"/>
    <property type="project" value="TreeGrafter"/>
</dbReference>
<keyword evidence="2" id="KW-0378">Hydrolase</keyword>
<dbReference type="AlphaFoldDB" id="A0A7W7CQ84"/>
<dbReference type="PANTHER" id="PTHR14859">
    <property type="entry name" value="CALCOFLUOR WHITE HYPERSENSITIVE PROTEIN PRECURSOR"/>
    <property type="match status" value="1"/>
</dbReference>
<keyword evidence="2" id="KW-0540">Nuclease</keyword>
<dbReference type="Gene3D" id="3.60.10.10">
    <property type="entry name" value="Endonuclease/exonuclease/phosphatase"/>
    <property type="match status" value="1"/>
</dbReference>
<evidence type="ECO:0000313" key="3">
    <source>
        <dbReference type="Proteomes" id="UP000542742"/>
    </source>
</evidence>
<dbReference type="InterPro" id="IPR051916">
    <property type="entry name" value="GPI-anchor_lipid_remodeler"/>
</dbReference>
<name>A0A7W7CQ84_9ACTN</name>
<protein>
    <submittedName>
        <fullName evidence="2">Endonuclease/exonuclease/phosphatase family metal-dependent hydrolase</fullName>
    </submittedName>
</protein>
<reference evidence="2 3" key="1">
    <citation type="submission" date="2020-08" db="EMBL/GenBank/DDBJ databases">
        <title>Sequencing the genomes of 1000 actinobacteria strains.</title>
        <authorList>
            <person name="Klenk H.-P."/>
        </authorList>
    </citation>
    <scope>NUCLEOTIDE SEQUENCE [LARGE SCALE GENOMIC DNA]</scope>
    <source>
        <strain evidence="2 3">DSM 45518</strain>
    </source>
</reference>
<dbReference type="GO" id="GO:0016020">
    <property type="term" value="C:membrane"/>
    <property type="evidence" value="ECO:0007669"/>
    <property type="project" value="GOC"/>
</dbReference>
<dbReference type="RefSeq" id="WP_184951416.1">
    <property type="nucleotide sequence ID" value="NZ_BOMC01000064.1"/>
</dbReference>
<feature type="domain" description="Endonuclease/exonuclease/phosphatase" evidence="1">
    <location>
        <begin position="1"/>
        <end position="246"/>
    </location>
</feature>
<dbReference type="GO" id="GO:0004527">
    <property type="term" value="F:exonuclease activity"/>
    <property type="evidence" value="ECO:0007669"/>
    <property type="project" value="UniProtKB-KW"/>
</dbReference>
<dbReference type="InterPro" id="IPR036691">
    <property type="entry name" value="Endo/exonu/phosph_ase_sf"/>
</dbReference>
<evidence type="ECO:0000313" key="2">
    <source>
        <dbReference type="EMBL" id="MBB4692717.1"/>
    </source>
</evidence>
<dbReference type="SUPFAM" id="SSF56219">
    <property type="entry name" value="DNase I-like"/>
    <property type="match status" value="1"/>
</dbReference>
<dbReference type="EMBL" id="JACHMF010000001">
    <property type="protein sequence ID" value="MBB4692717.1"/>
    <property type="molecule type" value="Genomic_DNA"/>
</dbReference>
<organism evidence="2 3">
    <name type="scientific">Paractinoplanes abujensis</name>
    <dbReference type="NCBI Taxonomy" id="882441"/>
    <lineage>
        <taxon>Bacteria</taxon>
        <taxon>Bacillati</taxon>
        <taxon>Actinomycetota</taxon>
        <taxon>Actinomycetes</taxon>
        <taxon>Micromonosporales</taxon>
        <taxon>Micromonosporaceae</taxon>
        <taxon>Paractinoplanes</taxon>
    </lineage>
</organism>
<dbReference type="GO" id="GO:0004519">
    <property type="term" value="F:endonuclease activity"/>
    <property type="evidence" value="ECO:0007669"/>
    <property type="project" value="UniProtKB-KW"/>
</dbReference>
<dbReference type="InterPro" id="IPR005135">
    <property type="entry name" value="Endo/exonuclease/phosphatase"/>
</dbReference>
<keyword evidence="2" id="KW-0269">Exonuclease</keyword>
<sequence>MTWNLWWRFGPHWPDRQPGILSTLERLRPDVVALQEVWAGDGVTQADELAAALGMHAVFAAPSYPPAPDGEFGLGIAVLSRWPIVDQEAPVMPARHRAWDPVALTVRAAHPAGPLPIVAACLDYGVAYTDDRIAQGAFVADLATDPRLDGPCPVLLMGDLNAAAGSPVLRRAGDVLVDAWTAGGGPADAVTLPSTHPSAPLEAGPQLIDQRIDHIFFRPGHEDQLVRVDEVQLAGEPVGGIHPSDHRAVVADLSWHDRQGRP</sequence>
<keyword evidence="3" id="KW-1185">Reference proteome</keyword>
<proteinExistence type="predicted"/>